<feature type="compositionally biased region" description="Low complexity" evidence="7">
    <location>
        <begin position="12"/>
        <end position="22"/>
    </location>
</feature>
<evidence type="ECO:0000256" key="4">
    <source>
        <dbReference type="ARBA" id="ARBA00022833"/>
    </source>
</evidence>
<dbReference type="NCBIfam" id="TIGR00069">
    <property type="entry name" value="hisD"/>
    <property type="match status" value="1"/>
</dbReference>
<evidence type="ECO:0000256" key="2">
    <source>
        <dbReference type="ARBA" id="ARBA00010178"/>
    </source>
</evidence>
<keyword evidence="5" id="KW-0560">Oxidoreductase</keyword>
<keyword evidence="4" id="KW-0862">Zinc</keyword>
<evidence type="ECO:0000256" key="5">
    <source>
        <dbReference type="ARBA" id="ARBA00023002"/>
    </source>
</evidence>
<dbReference type="PANTHER" id="PTHR21256:SF2">
    <property type="entry name" value="HISTIDINE BIOSYNTHESIS TRIFUNCTIONAL PROTEIN"/>
    <property type="match status" value="1"/>
</dbReference>
<evidence type="ECO:0000313" key="8">
    <source>
        <dbReference type="EMBL" id="KAA0153520.1"/>
    </source>
</evidence>
<sequence length="466" mass="47490">MRVTPRKTAGMAASPSAAPAAAFPKMQRKSPTEVRAMDFEPVDAKTREQSAAIVEGVKAGGEAALLDFATKFGDLKPGQKALLDKADLEAAWARVGTEVQELLTRVAGRIREFAAAQRAALTDVDVPVPGGRAGHTVAAVEVAGCYAPGGRYPLPSSVMMTAVTARAAGVARVFVASPRPTDVTLAAAFASDADGLLAIGGAQAIAAMAFGIGGVPPCDVIVGPGNRWVTAAKAIVAGRCGIDMLAGPSECLVLADETADPAIVAADLLAQAEHDADALPILVTTSAELADAVDDAVAAQLATLQTRDVAAVAIAKGLSVVCPDMDSAVAVTNGLAPEHLEVQTADSVALASRLTAFGGIFIGPNTAEVFGDYGAGPNHVLPTGGTGKYTGGLSVFTFLRIRTWLRSDTPAAGADREAFEGLVRDTAALARLEGLRGHERAALRRSDNATALIAAAELEAAEAKDE</sequence>
<dbReference type="GO" id="GO:0004399">
    <property type="term" value="F:histidinol dehydrogenase activity"/>
    <property type="evidence" value="ECO:0007669"/>
    <property type="project" value="InterPro"/>
</dbReference>
<dbReference type="PRINTS" id="PR00083">
    <property type="entry name" value="HOLDHDRGNASE"/>
</dbReference>
<dbReference type="CDD" id="cd06572">
    <property type="entry name" value="Histidinol_dh"/>
    <property type="match status" value="1"/>
</dbReference>
<comment type="cofactor">
    <cofactor evidence="1">
        <name>Zn(2+)</name>
        <dbReference type="ChEBI" id="CHEBI:29105"/>
    </cofactor>
</comment>
<dbReference type="FunFam" id="3.40.50.1980:FF:000001">
    <property type="entry name" value="Histidinol dehydrogenase"/>
    <property type="match status" value="1"/>
</dbReference>
<evidence type="ECO:0000313" key="9">
    <source>
        <dbReference type="Proteomes" id="UP000325113"/>
    </source>
</evidence>
<dbReference type="PANTHER" id="PTHR21256">
    <property type="entry name" value="HISTIDINOL DEHYDROGENASE HDH"/>
    <property type="match status" value="1"/>
</dbReference>
<dbReference type="EMBL" id="VLTM01000099">
    <property type="protein sequence ID" value="KAA0153520.1"/>
    <property type="molecule type" value="Genomic_DNA"/>
</dbReference>
<dbReference type="AlphaFoldDB" id="A0A5A8CN26"/>
<dbReference type="Gene3D" id="3.40.50.1980">
    <property type="entry name" value="Nitrogenase molybdenum iron protein domain"/>
    <property type="match status" value="2"/>
</dbReference>
<evidence type="ECO:0000256" key="3">
    <source>
        <dbReference type="ARBA" id="ARBA00022723"/>
    </source>
</evidence>
<protein>
    <recommendedName>
        <fullName evidence="10">Histidinol dehydrogenase</fullName>
    </recommendedName>
</protein>
<name>A0A5A8CN26_CAFRO</name>
<comment type="similarity">
    <text evidence="2 6">Belongs to the histidinol dehydrogenase family.</text>
</comment>
<dbReference type="InterPro" id="IPR012131">
    <property type="entry name" value="Hstdl_DH"/>
</dbReference>
<comment type="caution">
    <text evidence="8">The sequence shown here is derived from an EMBL/GenBank/DDBJ whole genome shotgun (WGS) entry which is preliminary data.</text>
</comment>
<evidence type="ECO:0000256" key="7">
    <source>
        <dbReference type="SAM" id="MobiDB-lite"/>
    </source>
</evidence>
<dbReference type="GO" id="GO:0000105">
    <property type="term" value="P:L-histidine biosynthetic process"/>
    <property type="evidence" value="ECO:0007669"/>
    <property type="project" value="InterPro"/>
</dbReference>
<dbReference type="Proteomes" id="UP000325113">
    <property type="component" value="Unassembled WGS sequence"/>
</dbReference>
<evidence type="ECO:0000256" key="6">
    <source>
        <dbReference type="RuleBase" id="RU004175"/>
    </source>
</evidence>
<dbReference type="Pfam" id="PF00815">
    <property type="entry name" value="Histidinol_dh"/>
    <property type="match status" value="1"/>
</dbReference>
<proteinExistence type="inferred from homology"/>
<feature type="region of interest" description="Disordered" evidence="7">
    <location>
        <begin position="1"/>
        <end position="23"/>
    </location>
</feature>
<keyword evidence="3" id="KW-0479">Metal-binding</keyword>
<organism evidence="8 9">
    <name type="scientific">Cafeteria roenbergensis</name>
    <name type="common">Marine flagellate</name>
    <dbReference type="NCBI Taxonomy" id="33653"/>
    <lineage>
        <taxon>Eukaryota</taxon>
        <taxon>Sar</taxon>
        <taxon>Stramenopiles</taxon>
        <taxon>Bigyra</taxon>
        <taxon>Opalozoa</taxon>
        <taxon>Bicosoecida</taxon>
        <taxon>Cafeteriaceae</taxon>
        <taxon>Cafeteria</taxon>
    </lineage>
</organism>
<dbReference type="SUPFAM" id="SSF53720">
    <property type="entry name" value="ALDH-like"/>
    <property type="match status" value="1"/>
</dbReference>
<dbReference type="InterPro" id="IPR016161">
    <property type="entry name" value="Ald_DH/histidinol_DH"/>
</dbReference>
<dbReference type="InterPro" id="IPR022695">
    <property type="entry name" value="Histidinol_DH_monofunct"/>
</dbReference>
<evidence type="ECO:0008006" key="10">
    <source>
        <dbReference type="Google" id="ProtNLM"/>
    </source>
</evidence>
<evidence type="ECO:0000256" key="1">
    <source>
        <dbReference type="ARBA" id="ARBA00001947"/>
    </source>
</evidence>
<gene>
    <name evidence="8" type="ORF">FNF31_06454</name>
</gene>
<accession>A0A5A8CN26</accession>
<dbReference type="PIRSF" id="PIRSF000099">
    <property type="entry name" value="Histidinol_dh"/>
    <property type="match status" value="1"/>
</dbReference>
<reference evidence="8 9" key="1">
    <citation type="submission" date="2019-07" db="EMBL/GenBank/DDBJ databases">
        <title>Genomes of Cafeteria roenbergensis.</title>
        <authorList>
            <person name="Fischer M.G."/>
            <person name="Hackl T."/>
            <person name="Roman M."/>
        </authorList>
    </citation>
    <scope>NUCLEOTIDE SEQUENCE [LARGE SCALE GENOMIC DNA]</scope>
    <source>
        <strain evidence="8 9">Cflag</strain>
    </source>
</reference>
<dbReference type="GO" id="GO:0046872">
    <property type="term" value="F:metal ion binding"/>
    <property type="evidence" value="ECO:0007669"/>
    <property type="project" value="UniProtKB-KW"/>
</dbReference>
<dbReference type="GO" id="GO:0051287">
    <property type="term" value="F:NAD binding"/>
    <property type="evidence" value="ECO:0007669"/>
    <property type="project" value="InterPro"/>
</dbReference>
<dbReference type="GO" id="GO:0005829">
    <property type="term" value="C:cytosol"/>
    <property type="evidence" value="ECO:0007669"/>
    <property type="project" value="TreeGrafter"/>
</dbReference>
<dbReference type="Gene3D" id="1.20.5.1300">
    <property type="match status" value="1"/>
</dbReference>